<dbReference type="SUPFAM" id="SSF53300">
    <property type="entry name" value="vWA-like"/>
    <property type="match status" value="1"/>
</dbReference>
<dbReference type="AlphaFoldDB" id="K9Y0C1"/>
<sequence>MWKKIPFFFIVGIALAILFFSHKAIVDSFDSAYNKLQRDILPQITYQEDFVTDAIARTYSVTSIPERLPEPEQFPLYGADSNPNENEVYVEIWSSSEKANLEKTTQGWLAETAEEFNQQQIQVDGKTVRVGIRNIPSILASQMITAGKGKPAGYTPSNNFPLAMLESEGIKPIAVADSLVPNTAGLVLTDSAYREIAAEGEVTERTSPALDGRGQLLTFPTVLKAIASGKLKVGYPNPYSSASGLNLLYSIFTTAAEHPLTSADLDSQQVKSVFDRFQQQVYITTTTTLDLLEMFLGDSSELQAFPLEYQNYLELKQVPEFTNTQFIPFGIVHNNPLVGFSWNDSQTTAALAKFADFAQTSTRQERAKELGFIATPEYTANRLQPTPTGELIYRVQSFWKQNKDGEQPVFLMAVVDTSGSMEGAPLQAVKEGLQMASREVNRGNYVGLITFSDTPVYRVELAPWDTLQQQKFLAASDRLYADNGTAMYDGMMLGLQELMAQKQTHPNGRFYLLVLTDGNTNQGFQFAEVEDILKYAGVRYYPIAYGDVNRSELNEIALLGESFVKSGTPQDIQLLLKDIFQIGI</sequence>
<dbReference type="CDD" id="cd00198">
    <property type="entry name" value="vWFA"/>
    <property type="match status" value="1"/>
</dbReference>
<dbReference type="RefSeq" id="WP_015195652.1">
    <property type="nucleotide sequence ID" value="NC_019749.1"/>
</dbReference>
<evidence type="ECO:0000259" key="1">
    <source>
        <dbReference type="PROSITE" id="PS50234"/>
    </source>
</evidence>
<dbReference type="KEGG" id="scs:Sta7437_4842"/>
<dbReference type="InterPro" id="IPR036465">
    <property type="entry name" value="vWFA_dom_sf"/>
</dbReference>
<dbReference type="SUPFAM" id="SSF53850">
    <property type="entry name" value="Periplasmic binding protein-like II"/>
    <property type="match status" value="1"/>
</dbReference>
<keyword evidence="3" id="KW-1185">Reference proteome</keyword>
<name>K9Y0C1_STAC7</name>
<evidence type="ECO:0000313" key="2">
    <source>
        <dbReference type="EMBL" id="AFZ38275.1"/>
    </source>
</evidence>
<accession>K9Y0C1</accession>
<dbReference type="OrthoDB" id="517022at2"/>
<dbReference type="PROSITE" id="PS50234">
    <property type="entry name" value="VWFA"/>
    <property type="match status" value="1"/>
</dbReference>
<keyword evidence="2" id="KW-0614">Plasmid</keyword>
<dbReference type="Proteomes" id="UP000010473">
    <property type="component" value="Plasmid pSTA7437.02"/>
</dbReference>
<organism evidence="2 3">
    <name type="scientific">Stanieria cyanosphaera (strain ATCC 29371 / PCC 7437)</name>
    <dbReference type="NCBI Taxonomy" id="111780"/>
    <lineage>
        <taxon>Bacteria</taxon>
        <taxon>Bacillati</taxon>
        <taxon>Cyanobacteriota</taxon>
        <taxon>Cyanophyceae</taxon>
        <taxon>Pleurocapsales</taxon>
        <taxon>Dermocarpellaceae</taxon>
        <taxon>Stanieria</taxon>
    </lineage>
</organism>
<geneLocation type="plasmid" evidence="2 3">
    <name>pSTA7437.02</name>
</geneLocation>
<evidence type="ECO:0000313" key="3">
    <source>
        <dbReference type="Proteomes" id="UP000010473"/>
    </source>
</evidence>
<dbReference type="SMART" id="SM00327">
    <property type="entry name" value="VWA"/>
    <property type="match status" value="1"/>
</dbReference>
<feature type="domain" description="VWFA" evidence="1">
    <location>
        <begin position="410"/>
        <end position="579"/>
    </location>
</feature>
<dbReference type="HOGENOM" id="CLU_484711_0_0_3"/>
<dbReference type="EMBL" id="CP003655">
    <property type="protein sequence ID" value="AFZ38275.1"/>
    <property type="molecule type" value="Genomic_DNA"/>
</dbReference>
<reference evidence="3" key="1">
    <citation type="journal article" date="2013" name="Proc. Natl. Acad. Sci. U.S.A.">
        <title>Improving the coverage of the cyanobacterial phylum using diversity-driven genome sequencing.</title>
        <authorList>
            <person name="Shih P.M."/>
            <person name="Wu D."/>
            <person name="Latifi A."/>
            <person name="Axen S.D."/>
            <person name="Fewer D.P."/>
            <person name="Talla E."/>
            <person name="Calteau A."/>
            <person name="Cai F."/>
            <person name="Tandeau de Marsac N."/>
            <person name="Rippka R."/>
            <person name="Herdman M."/>
            <person name="Sivonen K."/>
            <person name="Coursin T."/>
            <person name="Laurent T."/>
            <person name="Goodwin L."/>
            <person name="Nolan M."/>
            <person name="Davenport K.W."/>
            <person name="Han C.S."/>
            <person name="Rubin E.M."/>
            <person name="Eisen J.A."/>
            <person name="Woyke T."/>
            <person name="Gugger M."/>
            <person name="Kerfeld C.A."/>
        </authorList>
    </citation>
    <scope>NUCLEOTIDE SEQUENCE [LARGE SCALE GENOMIC DNA]</scope>
    <source>
        <strain evidence="3">ATCC 29371 / PCC 7437</strain>
        <plasmid evidence="3">Plasmid pSTA7437.02</plasmid>
    </source>
</reference>
<gene>
    <name evidence="2" type="ordered locus">Sta7437_4842</name>
</gene>
<dbReference type="InterPro" id="IPR002035">
    <property type="entry name" value="VWF_A"/>
</dbReference>
<dbReference type="Gene3D" id="3.40.50.410">
    <property type="entry name" value="von Willebrand factor, type A domain"/>
    <property type="match status" value="1"/>
</dbReference>
<proteinExistence type="predicted"/>
<protein>
    <submittedName>
        <fullName evidence="2">von Willebrand factor type A</fullName>
    </submittedName>
</protein>
<dbReference type="Pfam" id="PF00092">
    <property type="entry name" value="VWA"/>
    <property type="match status" value="1"/>
</dbReference>